<proteinExistence type="predicted"/>
<accession>J9FQV5</accession>
<evidence type="ECO:0000313" key="1">
    <source>
        <dbReference type="EMBL" id="EJW89749.1"/>
    </source>
</evidence>
<protein>
    <submittedName>
        <fullName evidence="1">Uncharacterized protein</fullName>
    </submittedName>
</protein>
<dbReference type="EMBL" id="AMCI01009285">
    <property type="protein sequence ID" value="EJW89749.1"/>
    <property type="molecule type" value="Genomic_DNA"/>
</dbReference>
<organism evidence="1">
    <name type="scientific">gut metagenome</name>
    <dbReference type="NCBI Taxonomy" id="749906"/>
    <lineage>
        <taxon>unclassified sequences</taxon>
        <taxon>metagenomes</taxon>
        <taxon>organismal metagenomes</taxon>
    </lineage>
</organism>
<sequence>VRSLYTYFYNLASQQVQKKGTNRKVVPFKFI</sequence>
<dbReference type="AlphaFoldDB" id="J9FQV5"/>
<comment type="caution">
    <text evidence="1">The sequence shown here is derived from an EMBL/GenBank/DDBJ whole genome shotgun (WGS) entry which is preliminary data.</text>
</comment>
<name>J9FQV5_9ZZZZ</name>
<gene>
    <name evidence="1" type="ORF">EVA_22147</name>
</gene>
<reference evidence="1" key="1">
    <citation type="journal article" date="2012" name="PLoS ONE">
        <title>Gene sets for utilization of primary and secondary nutrition supplies in the distal gut of endangered iberian lynx.</title>
        <authorList>
            <person name="Alcaide M."/>
            <person name="Messina E."/>
            <person name="Richter M."/>
            <person name="Bargiela R."/>
            <person name="Peplies J."/>
            <person name="Huws S.A."/>
            <person name="Newbold C.J."/>
            <person name="Golyshin P.N."/>
            <person name="Simon M.A."/>
            <person name="Lopez G."/>
            <person name="Yakimov M.M."/>
            <person name="Ferrer M."/>
        </authorList>
    </citation>
    <scope>NUCLEOTIDE SEQUENCE</scope>
</reference>
<feature type="non-terminal residue" evidence="1">
    <location>
        <position position="1"/>
    </location>
</feature>